<gene>
    <name evidence="1" type="ORF">APY04_2603</name>
</gene>
<dbReference type="PATRIC" id="fig|121290.4.peg.1474"/>
<dbReference type="Pfam" id="PF01809">
    <property type="entry name" value="YidD"/>
    <property type="match status" value="1"/>
</dbReference>
<evidence type="ECO:0000313" key="1">
    <source>
        <dbReference type="EMBL" id="KWT66016.1"/>
    </source>
</evidence>
<evidence type="ECO:0008006" key="3">
    <source>
        <dbReference type="Google" id="ProtNLM"/>
    </source>
</evidence>
<reference evidence="1 2" key="1">
    <citation type="submission" date="2015-10" db="EMBL/GenBank/DDBJ databases">
        <title>Transcriptomic analysis of a linuron degrading triple-species bacterial consortium.</title>
        <authorList>
            <person name="Albers P."/>
        </authorList>
    </citation>
    <scope>NUCLEOTIDE SEQUENCE [LARGE SCALE GENOMIC DNA]</scope>
    <source>
        <strain evidence="1 2">WDL6</strain>
    </source>
</reference>
<organism evidence="1 2">
    <name type="scientific">Hyphomicrobium sulfonivorans</name>
    <dbReference type="NCBI Taxonomy" id="121290"/>
    <lineage>
        <taxon>Bacteria</taxon>
        <taxon>Pseudomonadati</taxon>
        <taxon>Pseudomonadota</taxon>
        <taxon>Alphaproteobacteria</taxon>
        <taxon>Hyphomicrobiales</taxon>
        <taxon>Hyphomicrobiaceae</taxon>
        <taxon>Hyphomicrobium</taxon>
    </lineage>
</organism>
<evidence type="ECO:0000313" key="2">
    <source>
        <dbReference type="Proteomes" id="UP000059074"/>
    </source>
</evidence>
<accession>A0A109BC39</accession>
<dbReference type="SMART" id="SM01234">
    <property type="entry name" value="Haemolytic"/>
    <property type="match status" value="1"/>
</dbReference>
<keyword evidence="2" id="KW-1185">Reference proteome</keyword>
<dbReference type="InterPro" id="IPR002696">
    <property type="entry name" value="Membr_insert_effic_factor_YidD"/>
</dbReference>
<dbReference type="NCBIfam" id="TIGR00278">
    <property type="entry name" value="membrane protein insertion efficiency factor YidD"/>
    <property type="match status" value="1"/>
</dbReference>
<dbReference type="Proteomes" id="UP000059074">
    <property type="component" value="Unassembled WGS sequence"/>
</dbReference>
<dbReference type="OrthoDB" id="8481882at2"/>
<proteinExistence type="predicted"/>
<sequence>MGMMASSLRRTLVGAFNRAASIKVSKRFDAIAAQIMLRVIGVYQVLLSPLLGKQCLFSPTCSNRSAALIREHRWSIGMPMARAQLQRCCGNFRVGLNADEKIELRCFDGTVFTEEELSPAFLQRYGLFVRSVRMDRS</sequence>
<name>A0A109BC39_HYPSL</name>
<comment type="caution">
    <text evidence="1">The sequence shown here is derived from an EMBL/GenBank/DDBJ whole genome shotgun (WGS) entry which is preliminary data.</text>
</comment>
<dbReference type="EMBL" id="LMTR01000074">
    <property type="protein sequence ID" value="KWT66016.1"/>
    <property type="molecule type" value="Genomic_DNA"/>
</dbReference>
<protein>
    <recommendedName>
        <fullName evidence="3">Protein YidD</fullName>
    </recommendedName>
</protein>
<dbReference type="AlphaFoldDB" id="A0A109BC39"/>